<dbReference type="Gene3D" id="3.30.70.1280">
    <property type="entry name" value="SP0830-like domains"/>
    <property type="match status" value="1"/>
</dbReference>
<sequence>MGSGDLVTTADIAPLTSRCAGQLASERRTINITLHSPLTASRVAVRQQLRDSHAPIRCLSSRRQPDERPDARTQALLEAAGFSEVKTLLSSGNVVFDARSWSLASLERRAEKAIQSELGHSFDTFVRPARYLQDLIDSDPFAELSLAPSAKRIGTFLRSPVPPDVKLPIERDGASIVKARATEVFSAYVPDPKKGPVFMRLLERSFGKDITTRTLYTVIK</sequence>
<name>F8GPJ7_CUPNN</name>
<dbReference type="KEGG" id="cnc:CNE_2c02930"/>
<organism evidence="1 2">
    <name type="scientific">Cupriavidus necator (strain ATCC 43291 / DSM 13513 / CCUG 52238 / LMG 8453 / N-1)</name>
    <name type="common">Ralstonia eutropha</name>
    <dbReference type="NCBI Taxonomy" id="1042878"/>
    <lineage>
        <taxon>Bacteria</taxon>
        <taxon>Pseudomonadati</taxon>
        <taxon>Pseudomonadota</taxon>
        <taxon>Betaproteobacteria</taxon>
        <taxon>Burkholderiales</taxon>
        <taxon>Burkholderiaceae</taxon>
        <taxon>Cupriavidus</taxon>
    </lineage>
</organism>
<evidence type="ECO:0008006" key="3">
    <source>
        <dbReference type="Google" id="ProtNLM"/>
    </source>
</evidence>
<dbReference type="EMBL" id="CP002878">
    <property type="protein sequence ID" value="AEI79279.1"/>
    <property type="molecule type" value="Genomic_DNA"/>
</dbReference>
<dbReference type="Proteomes" id="UP000006798">
    <property type="component" value="Chromosome 2"/>
</dbReference>
<gene>
    <name evidence="1" type="ordered locus">CNE_2c02930</name>
</gene>
<evidence type="ECO:0000313" key="1">
    <source>
        <dbReference type="EMBL" id="AEI79279.1"/>
    </source>
</evidence>
<proteinExistence type="predicted"/>
<reference evidence="1 2" key="1">
    <citation type="journal article" date="2011" name="J. Bacteriol.">
        <title>Complete genome sequence of the type strain Cupriavidus necator N-1.</title>
        <authorList>
            <person name="Poehlein A."/>
            <person name="Kusian B."/>
            <person name="Friedrich B."/>
            <person name="Daniel R."/>
            <person name="Bowien B."/>
        </authorList>
    </citation>
    <scope>NUCLEOTIDE SEQUENCE [LARGE SCALE GENOMIC DNA]</scope>
    <source>
        <strain evidence="2">ATCC 43291 / DSM 13513 / CCUG 52238 / LMG 8453 / N-1</strain>
    </source>
</reference>
<dbReference type="AlphaFoldDB" id="F8GPJ7"/>
<dbReference type="HOGENOM" id="CLU_1254213_0_0_4"/>
<accession>F8GPJ7</accession>
<dbReference type="SUPFAM" id="SSF160379">
    <property type="entry name" value="SP0830-like"/>
    <property type="match status" value="1"/>
</dbReference>
<dbReference type="InterPro" id="IPR012545">
    <property type="entry name" value="DUF1697"/>
</dbReference>
<protein>
    <recommendedName>
        <fullName evidence="3">DUF1697 domain-containing protein</fullName>
    </recommendedName>
</protein>
<dbReference type="Pfam" id="PF08002">
    <property type="entry name" value="DUF1697"/>
    <property type="match status" value="1"/>
</dbReference>
<evidence type="ECO:0000313" key="2">
    <source>
        <dbReference type="Proteomes" id="UP000006798"/>
    </source>
</evidence>